<reference evidence="1 2" key="1">
    <citation type="submission" date="2024-01" db="EMBL/GenBank/DDBJ databases">
        <title>Genome mining of biosynthetic gene clusters to explore secondary metabolites of Streptomyces sp.</title>
        <authorList>
            <person name="Baig A."/>
            <person name="Ajitkumar Shintre N."/>
            <person name="Kumar H."/>
            <person name="Anbarasu A."/>
            <person name="Ramaiah S."/>
        </authorList>
    </citation>
    <scope>NUCLEOTIDE SEQUENCE [LARGE SCALE GENOMIC DNA]</scope>
    <source>
        <strain evidence="1 2">A03</strain>
    </source>
</reference>
<name>A0ABV5DKW1_9ACTN</name>
<proteinExistence type="predicted"/>
<accession>A0ABV5DKW1</accession>
<evidence type="ECO:0000313" key="1">
    <source>
        <dbReference type="EMBL" id="MFB8753162.1"/>
    </source>
</evidence>
<comment type="caution">
    <text evidence="1">The sequence shown here is derived from an EMBL/GenBank/DDBJ whole genome shotgun (WGS) entry which is preliminary data.</text>
</comment>
<dbReference type="Proteomes" id="UP001585018">
    <property type="component" value="Unassembled WGS sequence"/>
</dbReference>
<keyword evidence="2" id="KW-1185">Reference proteome</keyword>
<gene>
    <name evidence="1" type="ORF">VSS30_30510</name>
</gene>
<sequence length="340" mass="37087">MKITADALARAWHRLAAGSPLLDGTPLPPTCASYEEYEARVEDDGFTGLCLVLEDDGTVWAYSGPYDEVFVARGLDETLYCLAEEAVRGLDGTIDGRAGLMDRVDPAWGRRFRGGGPDGEDPAPPCGRDPLDGFAWIAESWREQAPYTSLAFFRGEDVSAEGIALLYGADPDQVAAGTRLADLTDMTGADRGHWSTDWDSCCFGQAGDWAFLLHHDTPSGARARREGLAGMGVSETVHLSACSAKAIYTLDYLRDGHRIDDDGIIELIHYDRGRTPYVHGGRLDFLNRAIRRAELDHPGTTDEFSLYFHALETSLGLRLPRRDFQEGTVRAAMWAPGGGG</sequence>
<evidence type="ECO:0008006" key="3">
    <source>
        <dbReference type="Google" id="ProtNLM"/>
    </source>
</evidence>
<protein>
    <recommendedName>
        <fullName evidence="3">DUF2185 domain-containing protein</fullName>
    </recommendedName>
</protein>
<dbReference type="RefSeq" id="WP_376719947.1">
    <property type="nucleotide sequence ID" value="NZ_JAYMRR010000023.1"/>
</dbReference>
<evidence type="ECO:0000313" key="2">
    <source>
        <dbReference type="Proteomes" id="UP001585018"/>
    </source>
</evidence>
<dbReference type="EMBL" id="JAYMRR010000023">
    <property type="protein sequence ID" value="MFB8753162.1"/>
    <property type="molecule type" value="Genomic_DNA"/>
</dbReference>
<organism evidence="1 2">
    <name type="scientific">Streptomyces parvulus</name>
    <dbReference type="NCBI Taxonomy" id="146923"/>
    <lineage>
        <taxon>Bacteria</taxon>
        <taxon>Bacillati</taxon>
        <taxon>Actinomycetota</taxon>
        <taxon>Actinomycetes</taxon>
        <taxon>Kitasatosporales</taxon>
        <taxon>Streptomycetaceae</taxon>
        <taxon>Streptomyces</taxon>
    </lineage>
</organism>